<dbReference type="InParanoid" id="A0A067M2D6"/>
<feature type="compositionally biased region" description="Basic residues" evidence="1">
    <location>
        <begin position="67"/>
        <end position="88"/>
    </location>
</feature>
<dbReference type="EMBL" id="KL198160">
    <property type="protein sequence ID" value="KDQ06047.1"/>
    <property type="molecule type" value="Genomic_DNA"/>
</dbReference>
<feature type="non-terminal residue" evidence="2">
    <location>
        <position position="308"/>
    </location>
</feature>
<evidence type="ECO:0000256" key="1">
    <source>
        <dbReference type="SAM" id="MobiDB-lite"/>
    </source>
</evidence>
<accession>A0A067M2D6</accession>
<evidence type="ECO:0000313" key="3">
    <source>
        <dbReference type="Proteomes" id="UP000027195"/>
    </source>
</evidence>
<gene>
    <name evidence="2" type="ORF">BOTBODRAFT_49592</name>
</gene>
<feature type="region of interest" description="Disordered" evidence="1">
    <location>
        <begin position="1"/>
        <end position="36"/>
    </location>
</feature>
<organism evidence="2 3">
    <name type="scientific">Botryobasidium botryosum (strain FD-172 SS1)</name>
    <dbReference type="NCBI Taxonomy" id="930990"/>
    <lineage>
        <taxon>Eukaryota</taxon>
        <taxon>Fungi</taxon>
        <taxon>Dikarya</taxon>
        <taxon>Basidiomycota</taxon>
        <taxon>Agaricomycotina</taxon>
        <taxon>Agaricomycetes</taxon>
        <taxon>Cantharellales</taxon>
        <taxon>Botryobasidiaceae</taxon>
        <taxon>Botryobasidium</taxon>
    </lineage>
</organism>
<evidence type="ECO:0000313" key="2">
    <source>
        <dbReference type="EMBL" id="KDQ06047.1"/>
    </source>
</evidence>
<dbReference type="HOGENOM" id="CLU_904767_0_0_1"/>
<keyword evidence="3" id="KW-1185">Reference proteome</keyword>
<feature type="compositionally biased region" description="Acidic residues" evidence="1">
    <location>
        <begin position="297"/>
        <end position="308"/>
    </location>
</feature>
<reference evidence="3" key="1">
    <citation type="journal article" date="2014" name="Proc. Natl. Acad. Sci. U.S.A.">
        <title>Extensive sampling of basidiomycete genomes demonstrates inadequacy of the white-rot/brown-rot paradigm for wood decay fungi.</title>
        <authorList>
            <person name="Riley R."/>
            <person name="Salamov A.A."/>
            <person name="Brown D.W."/>
            <person name="Nagy L.G."/>
            <person name="Floudas D."/>
            <person name="Held B.W."/>
            <person name="Levasseur A."/>
            <person name="Lombard V."/>
            <person name="Morin E."/>
            <person name="Otillar R."/>
            <person name="Lindquist E.A."/>
            <person name="Sun H."/>
            <person name="LaButti K.M."/>
            <person name="Schmutz J."/>
            <person name="Jabbour D."/>
            <person name="Luo H."/>
            <person name="Baker S.E."/>
            <person name="Pisabarro A.G."/>
            <person name="Walton J.D."/>
            <person name="Blanchette R.A."/>
            <person name="Henrissat B."/>
            <person name="Martin F."/>
            <person name="Cullen D."/>
            <person name="Hibbett D.S."/>
            <person name="Grigoriev I.V."/>
        </authorList>
    </citation>
    <scope>NUCLEOTIDE SEQUENCE [LARGE SCALE GENOMIC DNA]</scope>
    <source>
        <strain evidence="3">FD-172 SS1</strain>
    </source>
</reference>
<feature type="region of interest" description="Disordered" evidence="1">
    <location>
        <begin position="276"/>
        <end position="308"/>
    </location>
</feature>
<sequence length="308" mass="32746">MPVTRRSARNLPKDSDAEVEGAEQPDKEPLHIPAPQKAGIKKVLLKLPASEKAIPDPNALNDAKQKAPAKAKAPAKRKAPAKGKAKPKTKQEADVNEEEMTQDELQSLIHEEEKVRNNKVTQKTRARVAIDGAISDARVKHLQEVFMRRFGSSAEEHLFHDSGESVRPPSNGPSTSAQTHDNLPQPAPNSPPIAIVSVELSATAKLTKPTVPTVPSVAAAPLITATTAPLATGTITADSEPKETSVGASNDITSIGERVHAPIPGEKVYQLRPISTQGSDTHIKHVPTEASASSDGGDIDIEVDLDNL</sequence>
<feature type="region of interest" description="Disordered" evidence="1">
    <location>
        <begin position="158"/>
        <end position="192"/>
    </location>
</feature>
<dbReference type="AlphaFoldDB" id="A0A067M2D6"/>
<dbReference type="Proteomes" id="UP000027195">
    <property type="component" value="Unassembled WGS sequence"/>
</dbReference>
<feature type="region of interest" description="Disordered" evidence="1">
    <location>
        <begin position="52"/>
        <end position="120"/>
    </location>
</feature>
<protein>
    <submittedName>
        <fullName evidence="2">Uncharacterized protein</fullName>
    </submittedName>
</protein>
<name>A0A067M2D6_BOTB1</name>
<proteinExistence type="predicted"/>
<feature type="compositionally biased region" description="Polar residues" evidence="1">
    <location>
        <begin position="172"/>
        <end position="182"/>
    </location>
</feature>